<proteinExistence type="predicted"/>
<protein>
    <submittedName>
        <fullName evidence="1">Uncharacterized protein</fullName>
    </submittedName>
</protein>
<reference evidence="1 2" key="1">
    <citation type="submission" date="2021-09" db="EMBL/GenBank/DDBJ databases">
        <title>Genomic insights and catalytic innovation underlie evolution of tropane alkaloids biosynthesis.</title>
        <authorList>
            <person name="Wang Y.-J."/>
            <person name="Tian T."/>
            <person name="Huang J.-P."/>
            <person name="Huang S.-X."/>
        </authorList>
    </citation>
    <scope>NUCLEOTIDE SEQUENCE [LARGE SCALE GENOMIC DNA]</scope>
    <source>
        <strain evidence="1">KIB-2018</strain>
        <tissue evidence="1">Leaf</tissue>
    </source>
</reference>
<comment type="caution">
    <text evidence="1">The sequence shown here is derived from an EMBL/GenBank/DDBJ whole genome shotgun (WGS) entry which is preliminary data.</text>
</comment>
<dbReference type="Proteomes" id="UP001159364">
    <property type="component" value="Linkage Group LG05"/>
</dbReference>
<dbReference type="EMBL" id="JAIWQS010000005">
    <property type="protein sequence ID" value="KAJ8765438.1"/>
    <property type="molecule type" value="Genomic_DNA"/>
</dbReference>
<gene>
    <name evidence="1" type="ORF">K2173_013196</name>
</gene>
<sequence length="262" mass="29886">MFLTHNRINFVFMKEALADLWPPLTTFLFRYGCQTHPISLLCGCGYGHGSDGTPWFLMTLATPSLNPTGDDPLHIPLFLPKFGWWFCKLHREVGSYRLFRDLLLHQVEELKPMWDESSGVAGRRRSVRRVLGRDRTQWVLRTRGIGGGTLVCCPPKIFAIPSFVGLYLLIKTLLTSSSRRMDTDWRSVGHGPSGLRKTTLWINPLIQRSSLVSNRLLHPFHFCNQGFRRGSHNIQGSTFHYEGLIDDHEALSVEPLKCGNPR</sequence>
<name>A0AAV8THJ3_9ROSI</name>
<keyword evidence="2" id="KW-1185">Reference proteome</keyword>
<organism evidence="1 2">
    <name type="scientific">Erythroxylum novogranatense</name>
    <dbReference type="NCBI Taxonomy" id="1862640"/>
    <lineage>
        <taxon>Eukaryota</taxon>
        <taxon>Viridiplantae</taxon>
        <taxon>Streptophyta</taxon>
        <taxon>Embryophyta</taxon>
        <taxon>Tracheophyta</taxon>
        <taxon>Spermatophyta</taxon>
        <taxon>Magnoliopsida</taxon>
        <taxon>eudicotyledons</taxon>
        <taxon>Gunneridae</taxon>
        <taxon>Pentapetalae</taxon>
        <taxon>rosids</taxon>
        <taxon>fabids</taxon>
        <taxon>Malpighiales</taxon>
        <taxon>Erythroxylaceae</taxon>
        <taxon>Erythroxylum</taxon>
    </lineage>
</organism>
<evidence type="ECO:0000313" key="2">
    <source>
        <dbReference type="Proteomes" id="UP001159364"/>
    </source>
</evidence>
<accession>A0AAV8THJ3</accession>
<dbReference type="AlphaFoldDB" id="A0AAV8THJ3"/>
<evidence type="ECO:0000313" key="1">
    <source>
        <dbReference type="EMBL" id="KAJ8765438.1"/>
    </source>
</evidence>